<dbReference type="GO" id="GO:0006109">
    <property type="term" value="P:regulation of carbohydrate metabolic process"/>
    <property type="evidence" value="ECO:0007669"/>
    <property type="project" value="InterPro"/>
</dbReference>
<keyword evidence="3" id="KW-0963">Cytoplasm</keyword>
<dbReference type="SMART" id="SM00448">
    <property type="entry name" value="REC"/>
    <property type="match status" value="1"/>
</dbReference>
<keyword evidence="7" id="KW-1185">Reference proteome</keyword>
<dbReference type="PANTHER" id="PTHR44591:SF14">
    <property type="entry name" value="PROTEIN PILG"/>
    <property type="match status" value="1"/>
</dbReference>
<dbReference type="SUPFAM" id="SSF52172">
    <property type="entry name" value="CheY-like"/>
    <property type="match status" value="1"/>
</dbReference>
<dbReference type="GO" id="GO:0006402">
    <property type="term" value="P:mRNA catabolic process"/>
    <property type="evidence" value="ECO:0007669"/>
    <property type="project" value="InterPro"/>
</dbReference>
<evidence type="ECO:0000256" key="1">
    <source>
        <dbReference type="ARBA" id="ARBA00022553"/>
    </source>
</evidence>
<dbReference type="CDD" id="cd00156">
    <property type="entry name" value="REC"/>
    <property type="match status" value="1"/>
</dbReference>
<feature type="modified residue" description="4-aspartylphosphate" evidence="4">
    <location>
        <position position="182"/>
    </location>
</feature>
<dbReference type="InterPro" id="IPR003751">
    <property type="entry name" value="CsrA"/>
</dbReference>
<keyword evidence="3" id="KW-0694">RNA-binding</keyword>
<keyword evidence="3" id="KW-1005">Bacterial flagellum biogenesis</keyword>
<comment type="caution">
    <text evidence="6">The sequence shown here is derived from an EMBL/GenBank/DDBJ whole genome shotgun (WGS) entry which is preliminary data.</text>
</comment>
<dbReference type="RefSeq" id="WP_146456561.1">
    <property type="nucleotide sequence ID" value="NZ_SJPW01000002.1"/>
</dbReference>
<dbReference type="Gene3D" id="3.40.50.2300">
    <property type="match status" value="1"/>
</dbReference>
<evidence type="ECO:0000313" key="6">
    <source>
        <dbReference type="EMBL" id="TWU59154.1"/>
    </source>
</evidence>
<dbReference type="Proteomes" id="UP000318288">
    <property type="component" value="Unassembled WGS sequence"/>
</dbReference>
<dbReference type="GO" id="GO:0005737">
    <property type="term" value="C:cytoplasm"/>
    <property type="evidence" value="ECO:0007669"/>
    <property type="project" value="UniProtKB-SubCell"/>
</dbReference>
<keyword evidence="3" id="KW-0678">Repressor</keyword>
<keyword evidence="1 4" id="KW-0597">Phosphoprotein</keyword>
<dbReference type="GO" id="GO:0048027">
    <property type="term" value="F:mRNA 5'-UTR binding"/>
    <property type="evidence" value="ECO:0007669"/>
    <property type="project" value="UniProtKB-UniRule"/>
</dbReference>
<proteinExistence type="inferred from homology"/>
<dbReference type="InterPro" id="IPR050595">
    <property type="entry name" value="Bact_response_regulator"/>
</dbReference>
<name>A0A5C6FG50_9BACT</name>
<evidence type="ECO:0000259" key="5">
    <source>
        <dbReference type="PROSITE" id="PS50110"/>
    </source>
</evidence>
<comment type="subcellular location">
    <subcellularLocation>
        <location evidence="3">Cytoplasm</location>
    </subcellularLocation>
</comment>
<dbReference type="InterPro" id="IPR001789">
    <property type="entry name" value="Sig_transdc_resp-reg_receiver"/>
</dbReference>
<dbReference type="SUPFAM" id="SSF117130">
    <property type="entry name" value="CsrA-like"/>
    <property type="match status" value="1"/>
</dbReference>
<dbReference type="OrthoDB" id="292005at2"/>
<comment type="similarity">
    <text evidence="3">Belongs to the CsrA/RsmA family.</text>
</comment>
<dbReference type="PANTHER" id="PTHR44591">
    <property type="entry name" value="STRESS RESPONSE REGULATOR PROTEIN 1"/>
    <property type="match status" value="1"/>
</dbReference>
<evidence type="ECO:0000256" key="4">
    <source>
        <dbReference type="PROSITE-ProRule" id="PRU00169"/>
    </source>
</evidence>
<keyword evidence="3" id="KW-0810">Translation regulation</keyword>
<dbReference type="Pfam" id="PF02599">
    <property type="entry name" value="CsrA"/>
    <property type="match status" value="1"/>
</dbReference>
<comment type="function">
    <text evidence="3">A translational regulator that binds mRNA to regulate translation initiation and/or mRNA stability. Usually binds in the 5'-UTR at or near the Shine-Dalgarno sequence preventing ribosome-binding, thus repressing translation. Its main target seems to be the major flagellin gene, while its function is anatagonized by FliW.</text>
</comment>
<evidence type="ECO:0000313" key="7">
    <source>
        <dbReference type="Proteomes" id="UP000318288"/>
    </source>
</evidence>
<dbReference type="GO" id="GO:0000160">
    <property type="term" value="P:phosphorelay signal transduction system"/>
    <property type="evidence" value="ECO:0007669"/>
    <property type="project" value="UniProtKB-KW"/>
</dbReference>
<gene>
    <name evidence="6" type="primary">pleD_4</name>
    <name evidence="3" type="synonym">csrA</name>
    <name evidence="6" type="ORF">Poly51_19400</name>
</gene>
<dbReference type="Pfam" id="PF00072">
    <property type="entry name" value="Response_reg"/>
    <property type="match status" value="1"/>
</dbReference>
<dbReference type="EMBL" id="SJPW01000002">
    <property type="protein sequence ID" value="TWU59154.1"/>
    <property type="molecule type" value="Genomic_DNA"/>
</dbReference>
<dbReference type="GO" id="GO:0044781">
    <property type="term" value="P:bacterial-type flagellum organization"/>
    <property type="evidence" value="ECO:0007669"/>
    <property type="project" value="UniProtKB-KW"/>
</dbReference>
<dbReference type="GO" id="GO:1902208">
    <property type="term" value="P:regulation of bacterial-type flagellum assembly"/>
    <property type="evidence" value="ECO:0007669"/>
    <property type="project" value="UniProtKB-UniRule"/>
</dbReference>
<dbReference type="HAMAP" id="MF_00167">
    <property type="entry name" value="CsrA"/>
    <property type="match status" value="1"/>
</dbReference>
<protein>
    <recommendedName>
        <fullName evidence="3">Translational regulator CsrA</fullName>
    </recommendedName>
</protein>
<dbReference type="GO" id="GO:0045947">
    <property type="term" value="P:negative regulation of translational initiation"/>
    <property type="evidence" value="ECO:0007669"/>
    <property type="project" value="UniProtKB-UniRule"/>
</dbReference>
<dbReference type="InterPro" id="IPR011006">
    <property type="entry name" value="CheY-like_superfamily"/>
</dbReference>
<evidence type="ECO:0000256" key="2">
    <source>
        <dbReference type="ARBA" id="ARBA00023012"/>
    </source>
</evidence>
<dbReference type="AlphaFoldDB" id="A0A5C6FG50"/>
<dbReference type="InterPro" id="IPR036107">
    <property type="entry name" value="CsrA_sf"/>
</dbReference>
<organism evidence="6 7">
    <name type="scientific">Rubripirellula tenax</name>
    <dbReference type="NCBI Taxonomy" id="2528015"/>
    <lineage>
        <taxon>Bacteria</taxon>
        <taxon>Pseudomonadati</taxon>
        <taxon>Planctomycetota</taxon>
        <taxon>Planctomycetia</taxon>
        <taxon>Pirellulales</taxon>
        <taxon>Pirellulaceae</taxon>
        <taxon>Rubripirellula</taxon>
    </lineage>
</organism>
<feature type="domain" description="Response regulatory" evidence="5">
    <location>
        <begin position="132"/>
        <end position="249"/>
    </location>
</feature>
<accession>A0A5C6FG50</accession>
<reference evidence="6 7" key="1">
    <citation type="submission" date="2019-02" db="EMBL/GenBank/DDBJ databases">
        <title>Deep-cultivation of Planctomycetes and their phenomic and genomic characterization uncovers novel biology.</title>
        <authorList>
            <person name="Wiegand S."/>
            <person name="Jogler M."/>
            <person name="Boedeker C."/>
            <person name="Pinto D."/>
            <person name="Vollmers J."/>
            <person name="Rivas-Marin E."/>
            <person name="Kohn T."/>
            <person name="Peeters S.H."/>
            <person name="Heuer A."/>
            <person name="Rast P."/>
            <person name="Oberbeckmann S."/>
            <person name="Bunk B."/>
            <person name="Jeske O."/>
            <person name="Meyerdierks A."/>
            <person name="Storesund J.E."/>
            <person name="Kallscheuer N."/>
            <person name="Luecker S."/>
            <person name="Lage O.M."/>
            <person name="Pohl T."/>
            <person name="Merkel B.J."/>
            <person name="Hornburger P."/>
            <person name="Mueller R.-W."/>
            <person name="Bruemmer F."/>
            <person name="Labrenz M."/>
            <person name="Spormann A.M."/>
            <person name="Op Den Camp H."/>
            <person name="Overmann J."/>
            <person name="Amann R."/>
            <person name="Jetten M.S.M."/>
            <person name="Mascher T."/>
            <person name="Medema M.H."/>
            <person name="Devos D.P."/>
            <person name="Kaster A.-K."/>
            <person name="Ovreas L."/>
            <person name="Rohde M."/>
            <person name="Galperin M.Y."/>
            <person name="Jogler C."/>
        </authorList>
    </citation>
    <scope>NUCLEOTIDE SEQUENCE [LARGE SCALE GENOMIC DNA]</scope>
    <source>
        <strain evidence="6 7">Poly51</strain>
    </source>
</reference>
<keyword evidence="2" id="KW-0902">Two-component regulatory system</keyword>
<dbReference type="Gene3D" id="2.60.40.4380">
    <property type="entry name" value="Translational regulator CsrA"/>
    <property type="match status" value="1"/>
</dbReference>
<dbReference type="PROSITE" id="PS50110">
    <property type="entry name" value="RESPONSE_REGULATORY"/>
    <property type="match status" value="1"/>
</dbReference>
<evidence type="ECO:0000256" key="3">
    <source>
        <dbReference type="HAMAP-Rule" id="MF_00167"/>
    </source>
</evidence>
<comment type="subunit">
    <text evidence="3">Homodimer; the beta-strands of each monomer intercalate to form a hydrophobic core, while the alpha-helices form wings that extend away from the core.</text>
</comment>
<sequence>MLVLSRKADQSVHFPNLGIKVEILSVNGKTVKVGVDAPREVAILRGEIDRVEAEQASTNTSSQNPEERHELRNQIHTAKLALHMLQRQLDAGDTDKAEKTLTRALGALSNLDQMATVPVGVRKELGKDSPCRALVVEDNINERQLMKGFLEMCGYQVDAVGNGHAALGYLAENSHPDIVLLDVNMPGLDGPSTVSAIRSNPAYNGIKLYMVSGEDQDGVNVTVGEHGIQQWFSKPLDPSLFASDLAKSVAVSA</sequence>